<dbReference type="AlphaFoldDB" id="A0A858RQX1"/>
<dbReference type="InterPro" id="IPR017946">
    <property type="entry name" value="PLC-like_Pdiesterase_TIM-brl"/>
</dbReference>
<feature type="domain" description="GP-PDE" evidence="2">
    <location>
        <begin position="22"/>
        <end position="262"/>
    </location>
</feature>
<dbReference type="PANTHER" id="PTHR46211:SF1">
    <property type="entry name" value="GLYCEROPHOSPHODIESTER PHOSPHODIESTERASE, CYTOPLASMIC"/>
    <property type="match status" value="1"/>
</dbReference>
<feature type="chain" id="PRO_5032441916" evidence="1">
    <location>
        <begin position="19"/>
        <end position="264"/>
    </location>
</feature>
<dbReference type="Gene3D" id="3.20.20.190">
    <property type="entry name" value="Phosphatidylinositol (PI) phosphodiesterase"/>
    <property type="match status" value="1"/>
</dbReference>
<dbReference type="GO" id="GO:0008081">
    <property type="term" value="F:phosphoric diester hydrolase activity"/>
    <property type="evidence" value="ECO:0007669"/>
    <property type="project" value="InterPro"/>
</dbReference>
<dbReference type="GO" id="GO:0006629">
    <property type="term" value="P:lipid metabolic process"/>
    <property type="evidence" value="ECO:0007669"/>
    <property type="project" value="InterPro"/>
</dbReference>
<dbReference type="PROSITE" id="PS51704">
    <property type="entry name" value="GP_PDE"/>
    <property type="match status" value="1"/>
</dbReference>
<dbReference type="CDD" id="cd08582">
    <property type="entry name" value="GDPD_like_2"/>
    <property type="match status" value="1"/>
</dbReference>
<evidence type="ECO:0000313" key="3">
    <source>
        <dbReference type="EMBL" id="QJE98934.1"/>
    </source>
</evidence>
<dbReference type="KEGG" id="luo:HHL09_25195"/>
<accession>A0A858RQX1</accession>
<dbReference type="PANTHER" id="PTHR46211">
    <property type="entry name" value="GLYCEROPHOSPHORYL DIESTER PHOSPHODIESTERASE"/>
    <property type="match status" value="1"/>
</dbReference>
<sequence>MRILFAVFASTTVATLSAADLPKLVAHRGASHAAPENTLSAFKLAWQEGADGIEGDFHLSSDGKVVCIHDFDTKRVAGEKLVIAQTSWEQLSKLDVGSWKDARYKGEPIPLLTDVLDVLPAGKKFFLEIKAGVEIVEPIRKILEEKKADPAQVTIISFNDDVIRECREKMPQFPAHWISDLKEINKEGKESYYLERFEATKGQGLQFQATSPVTAQWLAPLKEKHIPLTSWTVDDPEIARKMISYGVSNITTNRPGPLRAELSK</sequence>
<dbReference type="Pfam" id="PF03009">
    <property type="entry name" value="GDPD"/>
    <property type="match status" value="1"/>
</dbReference>
<evidence type="ECO:0000256" key="1">
    <source>
        <dbReference type="SAM" id="SignalP"/>
    </source>
</evidence>
<dbReference type="Proteomes" id="UP000501812">
    <property type="component" value="Chromosome"/>
</dbReference>
<name>A0A858RQX1_9BACT</name>
<dbReference type="SUPFAM" id="SSF51695">
    <property type="entry name" value="PLC-like phosphodiesterases"/>
    <property type="match status" value="1"/>
</dbReference>
<proteinExistence type="predicted"/>
<keyword evidence="1" id="KW-0732">Signal</keyword>
<gene>
    <name evidence="3" type="ORF">HHL09_25195</name>
</gene>
<evidence type="ECO:0000313" key="4">
    <source>
        <dbReference type="Proteomes" id="UP000501812"/>
    </source>
</evidence>
<protein>
    <submittedName>
        <fullName evidence="3">Glycerophosphodiester phosphodiesterase</fullName>
    </submittedName>
</protein>
<dbReference type="EMBL" id="CP051774">
    <property type="protein sequence ID" value="QJE98934.1"/>
    <property type="molecule type" value="Genomic_DNA"/>
</dbReference>
<keyword evidence="4" id="KW-1185">Reference proteome</keyword>
<evidence type="ECO:0000259" key="2">
    <source>
        <dbReference type="PROSITE" id="PS51704"/>
    </source>
</evidence>
<feature type="signal peptide" evidence="1">
    <location>
        <begin position="1"/>
        <end position="18"/>
    </location>
</feature>
<organism evidence="3 4">
    <name type="scientific">Luteolibacter luteus</name>
    <dbReference type="NCBI Taxonomy" id="2728835"/>
    <lineage>
        <taxon>Bacteria</taxon>
        <taxon>Pseudomonadati</taxon>
        <taxon>Verrucomicrobiota</taxon>
        <taxon>Verrucomicrobiia</taxon>
        <taxon>Verrucomicrobiales</taxon>
        <taxon>Verrucomicrobiaceae</taxon>
        <taxon>Luteolibacter</taxon>
    </lineage>
</organism>
<reference evidence="3 4" key="1">
    <citation type="submission" date="2020-04" db="EMBL/GenBank/DDBJ databases">
        <title>Luteolibacter sp. G-1-1-1 isolated from soil.</title>
        <authorList>
            <person name="Dahal R.H."/>
        </authorList>
    </citation>
    <scope>NUCLEOTIDE SEQUENCE [LARGE SCALE GENOMIC DNA]</scope>
    <source>
        <strain evidence="3 4">G-1-1-1</strain>
    </source>
</reference>
<dbReference type="InterPro" id="IPR030395">
    <property type="entry name" value="GP_PDE_dom"/>
</dbReference>
<dbReference type="RefSeq" id="WP_169457420.1">
    <property type="nucleotide sequence ID" value="NZ_CP051774.1"/>
</dbReference>